<sequence>MELVPLGPDSLARIHRFAARSTFWEVDPLGEAYCSPTSEVDKAVWLAARAEAQGTVGVSVAERSTTTGACATILFCPASEAPGAVRMPTALATRGAWLLTSLHIDPPARHQGWELLLVEAATAAAACAGAETLEAFGVRGEGSAGASADALRRDAARIGLIDAETLAAAGFRVLREHGAIPLMRLDLPPERELSSLAAAEAEGLLARA</sequence>
<organism evidence="1 2">
    <name type="scientific">Corynebacterium timonense</name>
    <dbReference type="NCBI Taxonomy" id="441500"/>
    <lineage>
        <taxon>Bacteria</taxon>
        <taxon>Bacillati</taxon>
        <taxon>Actinomycetota</taxon>
        <taxon>Actinomycetes</taxon>
        <taxon>Mycobacteriales</taxon>
        <taxon>Corynebacteriaceae</taxon>
        <taxon>Corynebacterium</taxon>
    </lineage>
</organism>
<dbReference type="eggNOG" id="COG3153">
    <property type="taxonomic scope" value="Bacteria"/>
</dbReference>
<dbReference type="STRING" id="1203190.GCA_000312345_00714"/>
<dbReference type="InterPro" id="IPR016181">
    <property type="entry name" value="Acyl_CoA_acyltransferase"/>
</dbReference>
<evidence type="ECO:0000313" key="1">
    <source>
        <dbReference type="EMBL" id="SDS71015.1"/>
    </source>
</evidence>
<dbReference type="SUPFAM" id="SSF55729">
    <property type="entry name" value="Acyl-CoA N-acyltransferases (Nat)"/>
    <property type="match status" value="1"/>
</dbReference>
<gene>
    <name evidence="1" type="ORF">SAMN04488539_2225</name>
</gene>
<dbReference type="AlphaFoldDB" id="A0A1H1UEU9"/>
<proteinExistence type="predicted"/>
<reference evidence="1 2" key="1">
    <citation type="submission" date="2016-10" db="EMBL/GenBank/DDBJ databases">
        <authorList>
            <person name="de Groot N.N."/>
        </authorList>
    </citation>
    <scope>NUCLEOTIDE SEQUENCE [LARGE SCALE GENOMIC DNA]</scope>
    <source>
        <strain evidence="1 2">DSM 45434</strain>
    </source>
</reference>
<dbReference type="Proteomes" id="UP000182237">
    <property type="component" value="Chromosome I"/>
</dbReference>
<dbReference type="RefSeq" id="WP_019193570.1">
    <property type="nucleotide sequence ID" value="NZ_LT629765.1"/>
</dbReference>
<name>A0A1H1UEU9_9CORY</name>
<protein>
    <submittedName>
        <fullName evidence="1">Uncharacterized protein</fullName>
    </submittedName>
</protein>
<evidence type="ECO:0000313" key="2">
    <source>
        <dbReference type="Proteomes" id="UP000182237"/>
    </source>
</evidence>
<dbReference type="EMBL" id="LT629765">
    <property type="protein sequence ID" value="SDS71015.1"/>
    <property type="molecule type" value="Genomic_DNA"/>
</dbReference>
<keyword evidence="2" id="KW-1185">Reference proteome</keyword>
<accession>A0A1H1UEU9</accession>